<dbReference type="EMBL" id="BNJG01000001">
    <property type="protein sequence ID" value="GHO53404.1"/>
    <property type="molecule type" value="Genomic_DNA"/>
</dbReference>
<accession>A0ABQ3UKZ1</accession>
<reference evidence="1 2" key="1">
    <citation type="journal article" date="2021" name="Int. J. Syst. Evol. Microbiol.">
        <title>Reticulibacter mediterranei gen. nov., sp. nov., within the new family Reticulibacteraceae fam. nov., and Ktedonospora formicarum gen. nov., sp. nov., Ktedonobacter robiniae sp. nov., Dictyobacter formicarum sp. nov. and Dictyobacter arantiisoli sp. nov., belonging to the class Ktedonobacteria.</title>
        <authorList>
            <person name="Yabe S."/>
            <person name="Zheng Y."/>
            <person name="Wang C.M."/>
            <person name="Sakai Y."/>
            <person name="Abe K."/>
            <person name="Yokota A."/>
            <person name="Donadio S."/>
            <person name="Cavaletti L."/>
            <person name="Monciardini P."/>
        </authorList>
    </citation>
    <scope>NUCLEOTIDE SEQUENCE [LARGE SCALE GENOMIC DNA]</scope>
    <source>
        <strain evidence="1 2">SOSP1-30</strain>
    </source>
</reference>
<evidence type="ECO:0000313" key="2">
    <source>
        <dbReference type="Proteomes" id="UP000654345"/>
    </source>
</evidence>
<dbReference type="Proteomes" id="UP000654345">
    <property type="component" value="Unassembled WGS sequence"/>
</dbReference>
<proteinExistence type="predicted"/>
<name>A0ABQ3UKZ1_9CHLR</name>
<protein>
    <submittedName>
        <fullName evidence="1">Uncharacterized protein</fullName>
    </submittedName>
</protein>
<comment type="caution">
    <text evidence="1">The sequence shown here is derived from an EMBL/GenBank/DDBJ whole genome shotgun (WGS) entry which is preliminary data.</text>
</comment>
<organism evidence="1 2">
    <name type="scientific">Ktedonobacter robiniae</name>
    <dbReference type="NCBI Taxonomy" id="2778365"/>
    <lineage>
        <taxon>Bacteria</taxon>
        <taxon>Bacillati</taxon>
        <taxon>Chloroflexota</taxon>
        <taxon>Ktedonobacteria</taxon>
        <taxon>Ktedonobacterales</taxon>
        <taxon>Ktedonobacteraceae</taxon>
        <taxon>Ktedonobacter</taxon>
    </lineage>
</organism>
<dbReference type="RefSeq" id="WP_201370240.1">
    <property type="nucleotide sequence ID" value="NZ_BNJG01000001.1"/>
</dbReference>
<keyword evidence="2" id="KW-1185">Reference proteome</keyword>
<sequence>MEPELEARLNSTSKQQMVQLLEELLQRHPELLTEMAALLSGIAEKEDKDLRLDDWDEGNIEEVVILPSSRHPAAPPMDLEAYRQRVERYSERLRQRESTTVITTDLEELLFEAEQRTLQYDYYNALGIYAIVLDERLKERNATLIRLLDHSMDEVIPDLATLLSEASSSLGYDSNVAPLLSKEERQHWLTRLVTFWLKRLDNREIEEDLSEILLDMIWQEDIPILVEMVTNELQRLRKGKSSTIVDLNQQYRLRVLERFLKELPYTKQE</sequence>
<gene>
    <name evidence="1" type="ORF">KSB_18790</name>
</gene>
<evidence type="ECO:0000313" key="1">
    <source>
        <dbReference type="EMBL" id="GHO53404.1"/>
    </source>
</evidence>